<dbReference type="PANTHER" id="PTHR11847:SF4">
    <property type="entry name" value="LARGE RIBOSOMAL SUBUNIT PROTEIN EL15"/>
    <property type="match status" value="1"/>
</dbReference>
<accession>A0A7J7LC16</accession>
<dbReference type="SMART" id="SM01384">
    <property type="entry name" value="Ribosomal_L15e"/>
    <property type="match status" value="1"/>
</dbReference>
<keyword evidence="3" id="KW-0687">Ribonucleoprotein</keyword>
<gene>
    <name evidence="5" type="ORF">GIB67_030131</name>
</gene>
<keyword evidence="2" id="KW-0689">Ribosomal protein</keyword>
<feature type="region of interest" description="Disordered" evidence="4">
    <location>
        <begin position="126"/>
        <end position="153"/>
    </location>
</feature>
<evidence type="ECO:0000256" key="2">
    <source>
        <dbReference type="ARBA" id="ARBA00022980"/>
    </source>
</evidence>
<evidence type="ECO:0000256" key="1">
    <source>
        <dbReference type="ARBA" id="ARBA00006857"/>
    </source>
</evidence>
<organism evidence="5 6">
    <name type="scientific">Kingdonia uniflora</name>
    <dbReference type="NCBI Taxonomy" id="39325"/>
    <lineage>
        <taxon>Eukaryota</taxon>
        <taxon>Viridiplantae</taxon>
        <taxon>Streptophyta</taxon>
        <taxon>Embryophyta</taxon>
        <taxon>Tracheophyta</taxon>
        <taxon>Spermatophyta</taxon>
        <taxon>Magnoliopsida</taxon>
        <taxon>Ranunculales</taxon>
        <taxon>Circaeasteraceae</taxon>
        <taxon>Kingdonia</taxon>
    </lineage>
</organism>
<dbReference type="GO" id="GO:0022625">
    <property type="term" value="C:cytosolic large ribosomal subunit"/>
    <property type="evidence" value="ECO:0007669"/>
    <property type="project" value="TreeGrafter"/>
</dbReference>
<evidence type="ECO:0000313" key="6">
    <source>
        <dbReference type="Proteomes" id="UP000541444"/>
    </source>
</evidence>
<dbReference type="InterPro" id="IPR012678">
    <property type="entry name" value="Ribosomal_uL23/eL15/eS24_sf"/>
</dbReference>
<dbReference type="GO" id="GO:0003723">
    <property type="term" value="F:RNA binding"/>
    <property type="evidence" value="ECO:0007669"/>
    <property type="project" value="TreeGrafter"/>
</dbReference>
<dbReference type="Gene3D" id="3.40.1120.10">
    <property type="entry name" value="Ribosomal protein l15e"/>
    <property type="match status" value="2"/>
</dbReference>
<dbReference type="InterPro" id="IPR000439">
    <property type="entry name" value="Ribosomal_eL15"/>
</dbReference>
<comment type="similarity">
    <text evidence="1">Belongs to the eukaryotic ribosomal protein eL15 family.</text>
</comment>
<reference evidence="5 6" key="1">
    <citation type="journal article" date="2020" name="IScience">
        <title>Genome Sequencing of the Endangered Kingdonia uniflora (Circaeasteraceae, Ranunculales) Reveals Potential Mechanisms of Evolutionary Specialization.</title>
        <authorList>
            <person name="Sun Y."/>
            <person name="Deng T."/>
            <person name="Zhang A."/>
            <person name="Moore M.J."/>
            <person name="Landis J.B."/>
            <person name="Lin N."/>
            <person name="Zhang H."/>
            <person name="Zhang X."/>
            <person name="Huang J."/>
            <person name="Zhang X."/>
            <person name="Sun H."/>
            <person name="Wang H."/>
        </authorList>
    </citation>
    <scope>NUCLEOTIDE SEQUENCE [LARGE SCALE GENOMIC DNA]</scope>
    <source>
        <strain evidence="5">TB1705</strain>
        <tissue evidence="5">Leaf</tissue>
    </source>
</reference>
<sequence>MVNPPVETEFERRFSHKIQPQPPSPPQRQAQLAHVPGMTHTRILTTMTIEYLDLNSPGSMKRVVWEAGRPTRAKEPSFWYSSGLEGAYTYVSELWRKKHSDVMRFLQRVYVIYRVRVRRGGRKRPVSKGIVYGNPRTKDAASEPEYTSGPSRRKHYTDIIMGHSGTTAGRCKRCAENSAGQQMATQKTKTRCQLPQELPFETGSIPEATTWELMIDQIIISWGPSLYRYQESDKKLMTFPSKSGKRRTHPVEEFAFLYVND</sequence>
<dbReference type="GO" id="GO:0003735">
    <property type="term" value="F:structural constituent of ribosome"/>
    <property type="evidence" value="ECO:0007669"/>
    <property type="project" value="InterPro"/>
</dbReference>
<evidence type="ECO:0000313" key="5">
    <source>
        <dbReference type="EMBL" id="KAF6140187.1"/>
    </source>
</evidence>
<dbReference type="AlphaFoldDB" id="A0A7J7LC16"/>
<proteinExistence type="inferred from homology"/>
<dbReference type="Proteomes" id="UP000541444">
    <property type="component" value="Unassembled WGS sequence"/>
</dbReference>
<evidence type="ECO:0000256" key="3">
    <source>
        <dbReference type="ARBA" id="ARBA00023274"/>
    </source>
</evidence>
<dbReference type="PANTHER" id="PTHR11847">
    <property type="entry name" value="RIBOSOMAL PROTEIN L15"/>
    <property type="match status" value="1"/>
</dbReference>
<name>A0A7J7LC16_9MAGN</name>
<comment type="caution">
    <text evidence="5">The sequence shown here is derived from an EMBL/GenBank/DDBJ whole genome shotgun (WGS) entry which is preliminary data.</text>
</comment>
<protein>
    <submittedName>
        <fullName evidence="5">Uncharacterized protein</fullName>
    </submittedName>
</protein>
<dbReference type="GO" id="GO:0002181">
    <property type="term" value="P:cytoplasmic translation"/>
    <property type="evidence" value="ECO:0007669"/>
    <property type="project" value="TreeGrafter"/>
</dbReference>
<dbReference type="EMBL" id="JACGCM010002396">
    <property type="protein sequence ID" value="KAF6140187.1"/>
    <property type="molecule type" value="Genomic_DNA"/>
</dbReference>
<dbReference type="SUPFAM" id="SSF54189">
    <property type="entry name" value="Ribosomal proteins S24e, L23 and L15e"/>
    <property type="match status" value="1"/>
</dbReference>
<evidence type="ECO:0000256" key="4">
    <source>
        <dbReference type="SAM" id="MobiDB-lite"/>
    </source>
</evidence>
<dbReference type="InterPro" id="IPR024794">
    <property type="entry name" value="Rbsml_eL15_core_dom_sf"/>
</dbReference>
<keyword evidence="6" id="KW-1185">Reference proteome</keyword>